<comment type="similarity">
    <text evidence="2">Belongs to the asparagine synthetase family.</text>
</comment>
<dbReference type="GO" id="GO:0006529">
    <property type="term" value="P:asparagine biosynthetic process"/>
    <property type="evidence" value="ECO:0007669"/>
    <property type="project" value="UniProtKB-KW"/>
</dbReference>
<keyword evidence="4" id="KW-0061">Asparagine biosynthesis</keyword>
<dbReference type="InterPro" id="IPR001962">
    <property type="entry name" value="Asn_synthase"/>
</dbReference>
<organism evidence="8 9">
    <name type="scientific">Anabaena sphaerica FACHB-251</name>
    <dbReference type="NCBI Taxonomy" id="2692883"/>
    <lineage>
        <taxon>Bacteria</taxon>
        <taxon>Bacillati</taxon>
        <taxon>Cyanobacteriota</taxon>
        <taxon>Cyanophyceae</taxon>
        <taxon>Nostocales</taxon>
        <taxon>Nostocaceae</taxon>
        <taxon>Anabaena</taxon>
    </lineage>
</organism>
<dbReference type="Gene3D" id="3.40.50.620">
    <property type="entry name" value="HUPs"/>
    <property type="match status" value="1"/>
</dbReference>
<evidence type="ECO:0000256" key="4">
    <source>
        <dbReference type="ARBA" id="ARBA00022888"/>
    </source>
</evidence>
<evidence type="ECO:0000313" key="9">
    <source>
        <dbReference type="Proteomes" id="UP000662185"/>
    </source>
</evidence>
<reference evidence="9" key="1">
    <citation type="journal article" date="2020" name="ISME J.">
        <title>Comparative genomics reveals insights into cyanobacterial evolution and habitat adaptation.</title>
        <authorList>
            <person name="Chen M.Y."/>
            <person name="Teng W.K."/>
            <person name="Zhao L."/>
            <person name="Hu C.X."/>
            <person name="Zhou Y.K."/>
            <person name="Han B.P."/>
            <person name="Song L.R."/>
            <person name="Shu W.S."/>
        </authorList>
    </citation>
    <scope>NUCLEOTIDE SEQUENCE [LARGE SCALE GENOMIC DNA]</scope>
    <source>
        <strain evidence="9">FACHB-251</strain>
    </source>
</reference>
<evidence type="ECO:0000256" key="1">
    <source>
        <dbReference type="ARBA" id="ARBA00005187"/>
    </source>
</evidence>
<dbReference type="InterPro" id="IPR051786">
    <property type="entry name" value="ASN_synthetase/amidase"/>
</dbReference>
<evidence type="ECO:0000256" key="6">
    <source>
        <dbReference type="PIRSR" id="PIRSR001589-3"/>
    </source>
</evidence>
<dbReference type="InterPro" id="IPR001763">
    <property type="entry name" value="Rhodanese-like_dom"/>
</dbReference>
<comment type="pathway">
    <text evidence="1">Amino-acid biosynthesis; L-asparagine biosynthesis; L-asparagine from L-aspartate (L-Gln route): step 1/1.</text>
</comment>
<dbReference type="InterPro" id="IPR029055">
    <property type="entry name" value="Ntn_hydrolases_N"/>
</dbReference>
<dbReference type="EC" id="6.3.5.4" evidence="3"/>
<gene>
    <name evidence="8" type="ORF">H6G06_24540</name>
</gene>
<comment type="catalytic activity">
    <reaction evidence="5">
        <text>L-aspartate + L-glutamine + ATP + H2O = L-asparagine + L-glutamate + AMP + diphosphate + H(+)</text>
        <dbReference type="Rhea" id="RHEA:12228"/>
        <dbReference type="ChEBI" id="CHEBI:15377"/>
        <dbReference type="ChEBI" id="CHEBI:15378"/>
        <dbReference type="ChEBI" id="CHEBI:29985"/>
        <dbReference type="ChEBI" id="CHEBI:29991"/>
        <dbReference type="ChEBI" id="CHEBI:30616"/>
        <dbReference type="ChEBI" id="CHEBI:33019"/>
        <dbReference type="ChEBI" id="CHEBI:58048"/>
        <dbReference type="ChEBI" id="CHEBI:58359"/>
        <dbReference type="ChEBI" id="CHEBI:456215"/>
        <dbReference type="EC" id="6.3.5.4"/>
    </reaction>
</comment>
<dbReference type="SUPFAM" id="SSF52402">
    <property type="entry name" value="Adenine nucleotide alpha hydrolases-like"/>
    <property type="match status" value="1"/>
</dbReference>
<dbReference type="PANTHER" id="PTHR43284:SF1">
    <property type="entry name" value="ASPARAGINE SYNTHETASE"/>
    <property type="match status" value="1"/>
</dbReference>
<proteinExistence type="inferred from homology"/>
<dbReference type="CDD" id="cd01991">
    <property type="entry name" value="Asn_synthase_B_C"/>
    <property type="match status" value="1"/>
</dbReference>
<evidence type="ECO:0000313" key="8">
    <source>
        <dbReference type="EMBL" id="MBD2296560.1"/>
    </source>
</evidence>
<dbReference type="GO" id="GO:0004066">
    <property type="term" value="F:asparagine synthase (glutamine-hydrolyzing) activity"/>
    <property type="evidence" value="ECO:0007669"/>
    <property type="project" value="UniProtKB-EC"/>
</dbReference>
<dbReference type="RefSeq" id="WP_190564680.1">
    <property type="nucleotide sequence ID" value="NZ_JACJQU010000025.1"/>
</dbReference>
<evidence type="ECO:0000256" key="3">
    <source>
        <dbReference type="ARBA" id="ARBA00012737"/>
    </source>
</evidence>
<dbReference type="SUPFAM" id="SSF56235">
    <property type="entry name" value="N-terminal nucleophile aminohydrolases (Ntn hydrolases)"/>
    <property type="match status" value="1"/>
</dbReference>
<dbReference type="PANTHER" id="PTHR43284">
    <property type="entry name" value="ASPARAGINE SYNTHETASE (GLUTAMINE-HYDROLYZING)"/>
    <property type="match status" value="1"/>
</dbReference>
<evidence type="ECO:0000256" key="5">
    <source>
        <dbReference type="ARBA" id="ARBA00048741"/>
    </source>
</evidence>
<keyword evidence="4" id="KW-0028">Amino-acid biosynthesis</keyword>
<protein>
    <recommendedName>
        <fullName evidence="3">asparagine synthase (glutamine-hydrolyzing)</fullName>
        <ecNumber evidence="3">6.3.5.4</ecNumber>
    </recommendedName>
</protein>
<name>A0A926WM77_9NOST</name>
<dbReference type="Proteomes" id="UP000662185">
    <property type="component" value="Unassembled WGS sequence"/>
</dbReference>
<dbReference type="Pfam" id="PF00733">
    <property type="entry name" value="Asn_synthase"/>
    <property type="match status" value="1"/>
</dbReference>
<feature type="site" description="Important for beta-aspartyl-AMP intermediate formation" evidence="6">
    <location>
        <position position="307"/>
    </location>
</feature>
<comment type="caution">
    <text evidence="8">The sequence shown here is derived from an EMBL/GenBank/DDBJ whole genome shotgun (WGS) entry which is preliminary data.</text>
</comment>
<sequence length="572" mass="65248">MFPYHFIGYWGENKEDFFTQRRRDAERRGEGEGFVWNVVYVGCESAPEIEKNTIAAISASGFFDADIWVMLEEDRLILGREAFGRVSLFWTQQNDVIWFASQLQLLLDIKEKPEVDIFGLYGYSCFSYVPNPLTSVNQVFSVPAGTELIFDINNIGFPEVRKIYQWRESKKQITDENIAVSQLQVLLKQSIEKQIADLNDEPVGVFLSGGLDSSIVAALLVEAGVKVRAYSLDFGKFGISEYPYAEQVAHFLNIPIIKVDASPKNIKNAIIPTIKALDLPFGDGVTVPLYLLNQVASQETQIIFNGEGGDQLFAGWTNKPLIAASIYQVEHPNKSDSFSEQYLRTFHRLWGYEARVYQPDVYAQIQGLNAQEWLLDALDSSFCPSLLHRLRRASLMLKGAQNIHPRATALGFVHGLNVRSPFCDLLLAEWTFQLSGELCLHGACEKYILKRAVENWLPPEIVWRQKRGMGVPLTSWCLNDFWHDIGNWLNPGILKAENIFYLGIAAQIVTGQLGGNIQGRRIGESLWLLIMWELWYTHVFGVKLGQKSWNHPFLLPNWLWKYYQKFTKQSQI</sequence>
<evidence type="ECO:0000259" key="7">
    <source>
        <dbReference type="PROSITE" id="PS50206"/>
    </source>
</evidence>
<dbReference type="EMBL" id="JACJQU010000025">
    <property type="protein sequence ID" value="MBD2296560.1"/>
    <property type="molecule type" value="Genomic_DNA"/>
</dbReference>
<dbReference type="PIRSF" id="PIRSF001589">
    <property type="entry name" value="Asn_synthetase_glu-h"/>
    <property type="match status" value="1"/>
</dbReference>
<dbReference type="AlphaFoldDB" id="A0A926WM77"/>
<dbReference type="PROSITE" id="PS50206">
    <property type="entry name" value="RHODANESE_3"/>
    <property type="match status" value="1"/>
</dbReference>
<evidence type="ECO:0000256" key="2">
    <source>
        <dbReference type="ARBA" id="ARBA00005752"/>
    </source>
</evidence>
<dbReference type="GO" id="GO:0005829">
    <property type="term" value="C:cytosol"/>
    <property type="evidence" value="ECO:0007669"/>
    <property type="project" value="TreeGrafter"/>
</dbReference>
<accession>A0A926WM77</accession>
<feature type="domain" description="Rhodanese" evidence="7">
    <location>
        <begin position="189"/>
        <end position="248"/>
    </location>
</feature>
<keyword evidence="9" id="KW-1185">Reference proteome</keyword>
<dbReference type="InterPro" id="IPR014729">
    <property type="entry name" value="Rossmann-like_a/b/a_fold"/>
</dbReference>
<dbReference type="Gene3D" id="3.60.20.10">
    <property type="entry name" value="Glutamine Phosphoribosylpyrophosphate, subunit 1, domain 1"/>
    <property type="match status" value="1"/>
</dbReference>
<dbReference type="InterPro" id="IPR006426">
    <property type="entry name" value="Asn_synth_AEB"/>
</dbReference>